<gene>
    <name evidence="5" type="ORF">EV652_103408</name>
</gene>
<dbReference type="InterPro" id="IPR027417">
    <property type="entry name" value="P-loop_NTPase"/>
</dbReference>
<dbReference type="SUPFAM" id="SSF46894">
    <property type="entry name" value="C-terminal effector domain of the bipartite response regulators"/>
    <property type="match status" value="1"/>
</dbReference>
<dbReference type="Pfam" id="PF17874">
    <property type="entry name" value="TPR_MalT"/>
    <property type="match status" value="1"/>
</dbReference>
<dbReference type="PANTHER" id="PTHR44688:SF16">
    <property type="entry name" value="DNA-BINDING TRANSCRIPTIONAL ACTIVATOR DEVR_DOSR"/>
    <property type="match status" value="1"/>
</dbReference>
<dbReference type="Proteomes" id="UP000294508">
    <property type="component" value="Unassembled WGS sequence"/>
</dbReference>
<dbReference type="Gene3D" id="1.10.10.10">
    <property type="entry name" value="Winged helix-like DNA-binding domain superfamily/Winged helix DNA-binding domain"/>
    <property type="match status" value="1"/>
</dbReference>
<dbReference type="InterPro" id="IPR036388">
    <property type="entry name" value="WH-like_DNA-bd_sf"/>
</dbReference>
<dbReference type="SUPFAM" id="SSF52540">
    <property type="entry name" value="P-loop containing nucleoside triphosphate hydrolases"/>
    <property type="match status" value="1"/>
</dbReference>
<dbReference type="Gene3D" id="1.25.40.10">
    <property type="entry name" value="Tetratricopeptide repeat domain"/>
    <property type="match status" value="1"/>
</dbReference>
<dbReference type="PROSITE" id="PS50043">
    <property type="entry name" value="HTH_LUXR_2"/>
    <property type="match status" value="1"/>
</dbReference>
<comment type="caution">
    <text evidence="5">The sequence shown here is derived from an EMBL/GenBank/DDBJ whole genome shotgun (WGS) entry which is preliminary data.</text>
</comment>
<keyword evidence="3" id="KW-0804">Transcription</keyword>
<evidence type="ECO:0000256" key="3">
    <source>
        <dbReference type="ARBA" id="ARBA00023163"/>
    </source>
</evidence>
<dbReference type="SUPFAM" id="SSF48452">
    <property type="entry name" value="TPR-like"/>
    <property type="match status" value="1"/>
</dbReference>
<evidence type="ECO:0000313" key="5">
    <source>
        <dbReference type="EMBL" id="TCO33407.1"/>
    </source>
</evidence>
<dbReference type="PANTHER" id="PTHR44688">
    <property type="entry name" value="DNA-BINDING TRANSCRIPTIONAL ACTIVATOR DEVR_DOSR"/>
    <property type="match status" value="1"/>
</dbReference>
<evidence type="ECO:0000313" key="6">
    <source>
        <dbReference type="Proteomes" id="UP000294508"/>
    </source>
</evidence>
<dbReference type="SMART" id="SM00421">
    <property type="entry name" value="HTH_LUXR"/>
    <property type="match status" value="1"/>
</dbReference>
<dbReference type="GO" id="GO:0003677">
    <property type="term" value="F:DNA binding"/>
    <property type="evidence" value="ECO:0007669"/>
    <property type="project" value="UniProtKB-KW"/>
</dbReference>
<accession>A0A4R2HQR2</accession>
<dbReference type="PRINTS" id="PR00038">
    <property type="entry name" value="HTHLUXR"/>
</dbReference>
<dbReference type="GO" id="GO:0006355">
    <property type="term" value="P:regulation of DNA-templated transcription"/>
    <property type="evidence" value="ECO:0007669"/>
    <property type="project" value="InterPro"/>
</dbReference>
<dbReference type="CDD" id="cd06170">
    <property type="entry name" value="LuxR_C_like"/>
    <property type="match status" value="1"/>
</dbReference>
<feature type="domain" description="HTH luxR-type" evidence="4">
    <location>
        <begin position="785"/>
        <end position="850"/>
    </location>
</feature>
<keyword evidence="2" id="KW-0238">DNA-binding</keyword>
<organism evidence="5 6">
    <name type="scientific">Kribbella steppae</name>
    <dbReference type="NCBI Taxonomy" id="2512223"/>
    <lineage>
        <taxon>Bacteria</taxon>
        <taxon>Bacillati</taxon>
        <taxon>Actinomycetota</taxon>
        <taxon>Actinomycetes</taxon>
        <taxon>Propionibacteriales</taxon>
        <taxon>Kribbellaceae</taxon>
        <taxon>Kribbella</taxon>
    </lineage>
</organism>
<evidence type="ECO:0000256" key="2">
    <source>
        <dbReference type="ARBA" id="ARBA00023125"/>
    </source>
</evidence>
<dbReference type="Pfam" id="PF00196">
    <property type="entry name" value="GerE"/>
    <property type="match status" value="1"/>
</dbReference>
<dbReference type="AlphaFoldDB" id="A0A4R2HQR2"/>
<proteinExistence type="predicted"/>
<dbReference type="InterPro" id="IPR059106">
    <property type="entry name" value="WHD_MalT"/>
</dbReference>
<evidence type="ECO:0000259" key="4">
    <source>
        <dbReference type="PROSITE" id="PS50043"/>
    </source>
</evidence>
<keyword evidence="6" id="KW-1185">Reference proteome</keyword>
<reference evidence="5 6" key="1">
    <citation type="journal article" date="2015" name="Stand. Genomic Sci.">
        <title>Genomic Encyclopedia of Bacterial and Archaeal Type Strains, Phase III: the genomes of soil and plant-associated and newly described type strains.</title>
        <authorList>
            <person name="Whitman W.B."/>
            <person name="Woyke T."/>
            <person name="Klenk H.P."/>
            <person name="Zhou Y."/>
            <person name="Lilburn T.G."/>
            <person name="Beck B.J."/>
            <person name="De Vos P."/>
            <person name="Vandamme P."/>
            <person name="Eisen J.A."/>
            <person name="Garrity G."/>
            <person name="Hugenholtz P."/>
            <person name="Kyrpides N.C."/>
        </authorList>
    </citation>
    <scope>NUCLEOTIDE SEQUENCE [LARGE SCALE GENOMIC DNA]</scope>
    <source>
        <strain evidence="5 6">VKM Ac-2572</strain>
    </source>
</reference>
<dbReference type="InterPro" id="IPR011990">
    <property type="entry name" value="TPR-like_helical_dom_sf"/>
</dbReference>
<keyword evidence="1" id="KW-0805">Transcription regulation</keyword>
<dbReference type="InterPro" id="IPR000792">
    <property type="entry name" value="Tscrpt_reg_LuxR_C"/>
</dbReference>
<dbReference type="InterPro" id="IPR041617">
    <property type="entry name" value="TPR_MalT"/>
</dbReference>
<protein>
    <submittedName>
        <fullName evidence="5">LuxR family maltose regulon positive regulatory protein</fullName>
    </submittedName>
</protein>
<dbReference type="Pfam" id="PF25873">
    <property type="entry name" value="WHD_MalT"/>
    <property type="match status" value="1"/>
</dbReference>
<name>A0A4R2HQR2_9ACTN</name>
<dbReference type="EMBL" id="SLWN01000003">
    <property type="protein sequence ID" value="TCO33407.1"/>
    <property type="molecule type" value="Genomic_DNA"/>
</dbReference>
<evidence type="ECO:0000256" key="1">
    <source>
        <dbReference type="ARBA" id="ARBA00023015"/>
    </source>
</evidence>
<sequence>MLDDGTRKPLTVVSAGAGWGKTLATASWAASTPAVGPVAWLSLDESDNHPRSFWSYLVAAIRSAVEVPRGNPLAGLAPGLGGEVDNLRRLVAGLTRLPKPVVIVLDDFQVIDEPAVLAGLSELLRRPPAPLRLVLLTRADPALGLHRLRIKDDLAEIRSRDLAFGVAEAVALLGADGVVVDPDGAQLLVERTEGWPAGLRLAAFFLKGEGPGRTPADFAGNDQAVTDYLAEEVLARQPPELRQFLLRTSVAERLSGGLAQVLTDDPRGQRFLELLERTNAFVVGLGSDRQWYRYHPLLREMLHHRLMVDEPQMLPDLQRRAAHWFAANGQPIEAMRHAAEAADWHLLGRLFVTQAAPLTVSTERAAVVALLARIPAELLADGAELAVSAAALRMHAGRFQDMQPHLERAQAQLDATSPESRIGTQIAIRLFSTAVARVRGDIAALVTASSEALDVLSGPGVALPAADQYRAIALSTLGTGLLWSGSLDEAEACLHEGLEIATATRLEASRINMLAHLGFAATVSGRLREGFAHAAKAVELVDARGWEPLTQAATAYLTLAMVHLQWNNVDEAQSLLAQGRAAATLDLAPRYALGLTQVRLDASLGRVEAARNQLVRLRHEIGQWQLPAFLERWQAITEAEVDLAAGDPSAAMTKVRTSADDQPPFAHEQTCLAEALLAGGDPHRAEEILSSLRHRTDDRSATVEAWLLTTLVADTLREDNRALEALGKALDAARQEGVRRPFLVVDTERLPRLLTRVQQMDPSASGFVDELLADMGLVRSHGTLVDAPAEPLTDRELSVVRYLPTMMTNAEIASELFVSVNTVKAHLKRIYQKLGVTSRRQAVHRARALGLLSG</sequence>
<dbReference type="InterPro" id="IPR016032">
    <property type="entry name" value="Sig_transdc_resp-reg_C-effctor"/>
</dbReference>